<evidence type="ECO:0000256" key="3">
    <source>
        <dbReference type="ARBA" id="ARBA00023015"/>
    </source>
</evidence>
<evidence type="ECO:0000256" key="5">
    <source>
        <dbReference type="ARBA" id="ARBA00023163"/>
    </source>
</evidence>
<accession>A0AAD8A648</accession>
<dbReference type="InterPro" id="IPR004827">
    <property type="entry name" value="bZIP"/>
</dbReference>
<feature type="compositionally biased region" description="Low complexity" evidence="7">
    <location>
        <begin position="223"/>
        <end position="235"/>
    </location>
</feature>
<dbReference type="Pfam" id="PF00170">
    <property type="entry name" value="bZIP_1"/>
    <property type="match status" value="1"/>
</dbReference>
<sequence>PFSDWLENKMELPIFDELPAGLDQRNYVPVDNIKPVTMPLVMAVPSVISPSLEIKSPLNQPIQDTQTLIREFEALYDNYEITNGTLTPPQSPPAPVYTTIIPEDPKELITLQQMVPVQPIIQSIPIMKNTPIIPLVPVIYAGERKESLLSLEQMVPETPSPDVAHELQVVEELVRTRAEDLVDISSNPCTPTWESYSSSSSAGVSPGRESEGEMYHVSPPSPCTSSSSSSYGSGEETCDDPEWNPSVEMPAPSSLKAGRKRNGTKPYSRPGIEEKRMRKKEQNKNAATRYRQKKKAEIEEILHEEKGLEDKNSELKVKVNDLSREIKYLKGLMRDLFKAKGLLK</sequence>
<gene>
    <name evidence="9" type="ORF">L9F63_015628</name>
</gene>
<evidence type="ECO:0000256" key="2">
    <source>
        <dbReference type="ARBA" id="ARBA00007163"/>
    </source>
</evidence>
<keyword evidence="10" id="KW-1185">Reference proteome</keyword>
<evidence type="ECO:0000256" key="6">
    <source>
        <dbReference type="ARBA" id="ARBA00023242"/>
    </source>
</evidence>
<comment type="subcellular location">
    <subcellularLocation>
        <location evidence="1">Nucleus</location>
    </subcellularLocation>
</comment>
<evidence type="ECO:0000256" key="7">
    <source>
        <dbReference type="SAM" id="MobiDB-lite"/>
    </source>
</evidence>
<feature type="non-terminal residue" evidence="9">
    <location>
        <position position="1"/>
    </location>
</feature>
<dbReference type="Gene3D" id="1.20.5.170">
    <property type="match status" value="1"/>
</dbReference>
<dbReference type="AlphaFoldDB" id="A0AAD8A648"/>
<reference evidence="9" key="1">
    <citation type="journal article" date="2023" name="IScience">
        <title>Live-bearing cockroach genome reveals convergent evolutionary mechanisms linked to viviparity in insects and beyond.</title>
        <authorList>
            <person name="Fouks B."/>
            <person name="Harrison M.C."/>
            <person name="Mikhailova A.A."/>
            <person name="Marchal E."/>
            <person name="English S."/>
            <person name="Carruthers M."/>
            <person name="Jennings E.C."/>
            <person name="Chiamaka E.L."/>
            <person name="Frigard R.A."/>
            <person name="Pippel M."/>
            <person name="Attardo G.M."/>
            <person name="Benoit J.B."/>
            <person name="Bornberg-Bauer E."/>
            <person name="Tobe S.S."/>
        </authorList>
    </citation>
    <scope>NUCLEOTIDE SEQUENCE</scope>
    <source>
        <strain evidence="9">Stay&amp;Tobe</strain>
    </source>
</reference>
<evidence type="ECO:0000313" key="9">
    <source>
        <dbReference type="EMBL" id="KAJ9592711.1"/>
    </source>
</evidence>
<keyword evidence="4" id="KW-0238">DNA-binding</keyword>
<name>A0AAD8A648_DIPPU</name>
<comment type="similarity">
    <text evidence="2">Belongs to the bZIP family.</text>
</comment>
<evidence type="ECO:0000313" key="10">
    <source>
        <dbReference type="Proteomes" id="UP001233999"/>
    </source>
</evidence>
<feature type="compositionally biased region" description="Polar residues" evidence="7">
    <location>
        <begin position="184"/>
        <end position="194"/>
    </location>
</feature>
<dbReference type="PROSITE" id="PS50217">
    <property type="entry name" value="BZIP"/>
    <property type="match status" value="1"/>
</dbReference>
<dbReference type="FunFam" id="1.20.5.170:FF:000021">
    <property type="entry name" value="Cyclic AMP-dependent transcription factor ATF-4"/>
    <property type="match status" value="1"/>
</dbReference>
<dbReference type="SUPFAM" id="SSF57959">
    <property type="entry name" value="Leucine zipper domain"/>
    <property type="match status" value="1"/>
</dbReference>
<comment type="caution">
    <text evidence="9">The sequence shown here is derived from an EMBL/GenBank/DDBJ whole genome shotgun (WGS) entry which is preliminary data.</text>
</comment>
<feature type="domain" description="BZIP" evidence="8">
    <location>
        <begin position="273"/>
        <end position="336"/>
    </location>
</feature>
<dbReference type="EMBL" id="JASPKZ010003813">
    <property type="protein sequence ID" value="KAJ9592711.1"/>
    <property type="molecule type" value="Genomic_DNA"/>
</dbReference>
<dbReference type="PANTHER" id="PTHR13044">
    <property type="entry name" value="ACTIVATING TRANSCRIPTION FACTOR ATF 4/5"/>
    <property type="match status" value="1"/>
</dbReference>
<evidence type="ECO:0000256" key="1">
    <source>
        <dbReference type="ARBA" id="ARBA00004123"/>
    </source>
</evidence>
<reference evidence="9" key="2">
    <citation type="submission" date="2023-05" db="EMBL/GenBank/DDBJ databases">
        <authorList>
            <person name="Fouks B."/>
        </authorList>
    </citation>
    <scope>NUCLEOTIDE SEQUENCE</scope>
    <source>
        <strain evidence="9">Stay&amp;Tobe</strain>
        <tissue evidence="9">Testes</tissue>
    </source>
</reference>
<feature type="region of interest" description="Disordered" evidence="7">
    <location>
        <begin position="184"/>
        <end position="296"/>
    </location>
</feature>
<protein>
    <recommendedName>
        <fullName evidence="8">BZIP domain-containing protein</fullName>
    </recommendedName>
</protein>
<dbReference type="GO" id="GO:0005634">
    <property type="term" value="C:nucleus"/>
    <property type="evidence" value="ECO:0007669"/>
    <property type="project" value="UniProtKB-SubCell"/>
</dbReference>
<dbReference type="GO" id="GO:0000977">
    <property type="term" value="F:RNA polymerase II transcription regulatory region sequence-specific DNA binding"/>
    <property type="evidence" value="ECO:0007669"/>
    <property type="project" value="TreeGrafter"/>
</dbReference>
<keyword evidence="6" id="KW-0539">Nucleus</keyword>
<evidence type="ECO:0000256" key="4">
    <source>
        <dbReference type="ARBA" id="ARBA00023125"/>
    </source>
</evidence>
<dbReference type="PROSITE" id="PS00036">
    <property type="entry name" value="BZIP_BASIC"/>
    <property type="match status" value="1"/>
</dbReference>
<keyword evidence="5" id="KW-0804">Transcription</keyword>
<organism evidence="9 10">
    <name type="scientific">Diploptera punctata</name>
    <name type="common">Pacific beetle cockroach</name>
    <dbReference type="NCBI Taxonomy" id="6984"/>
    <lineage>
        <taxon>Eukaryota</taxon>
        <taxon>Metazoa</taxon>
        <taxon>Ecdysozoa</taxon>
        <taxon>Arthropoda</taxon>
        <taxon>Hexapoda</taxon>
        <taxon>Insecta</taxon>
        <taxon>Pterygota</taxon>
        <taxon>Neoptera</taxon>
        <taxon>Polyneoptera</taxon>
        <taxon>Dictyoptera</taxon>
        <taxon>Blattodea</taxon>
        <taxon>Blaberoidea</taxon>
        <taxon>Blaberidae</taxon>
        <taxon>Diplopterinae</taxon>
        <taxon>Diploptera</taxon>
    </lineage>
</organism>
<feature type="compositionally biased region" description="Basic and acidic residues" evidence="7">
    <location>
        <begin position="271"/>
        <end position="283"/>
    </location>
</feature>
<dbReference type="SMART" id="SM00338">
    <property type="entry name" value="BRLZ"/>
    <property type="match status" value="1"/>
</dbReference>
<dbReference type="Proteomes" id="UP001233999">
    <property type="component" value="Unassembled WGS sequence"/>
</dbReference>
<dbReference type="GO" id="GO:0001228">
    <property type="term" value="F:DNA-binding transcription activator activity, RNA polymerase II-specific"/>
    <property type="evidence" value="ECO:0007669"/>
    <property type="project" value="TreeGrafter"/>
</dbReference>
<evidence type="ECO:0000259" key="8">
    <source>
        <dbReference type="PROSITE" id="PS50217"/>
    </source>
</evidence>
<dbReference type="InterPro" id="IPR046347">
    <property type="entry name" value="bZIP_sf"/>
</dbReference>
<keyword evidence="3" id="KW-0805">Transcription regulation</keyword>
<dbReference type="PANTHER" id="PTHR13044:SF14">
    <property type="entry name" value="CRYPTOCEPHAL, ISOFORM A"/>
    <property type="match status" value="1"/>
</dbReference>
<proteinExistence type="inferred from homology"/>
<dbReference type="CDD" id="cd14692">
    <property type="entry name" value="bZIP_ATF4"/>
    <property type="match status" value="1"/>
</dbReference>